<name>A0A4Y6UAK4_9PROT</name>
<evidence type="ECO:0000256" key="6">
    <source>
        <dbReference type="ARBA" id="ARBA00022824"/>
    </source>
</evidence>
<dbReference type="GO" id="GO:0016020">
    <property type="term" value="C:membrane"/>
    <property type="evidence" value="ECO:0007669"/>
    <property type="project" value="InterPro"/>
</dbReference>
<evidence type="ECO:0000256" key="15">
    <source>
        <dbReference type="SAM" id="Phobius"/>
    </source>
</evidence>
<dbReference type="KEGG" id="swf:E3E12_03490"/>
<dbReference type="OrthoDB" id="5291370at2"/>
<keyword evidence="6" id="KW-0256">Endoplasmic reticulum</keyword>
<comment type="subcellular location">
    <subcellularLocation>
        <location evidence="2">Endoplasmic reticulum membrane</location>
        <topology evidence="2">Multi-pass membrane protein</topology>
    </subcellularLocation>
</comment>
<keyword evidence="7" id="KW-0276">Fatty acid metabolism</keyword>
<keyword evidence="10" id="KW-0560">Oxidoreductase</keyword>
<evidence type="ECO:0000256" key="8">
    <source>
        <dbReference type="ARBA" id="ARBA00022833"/>
    </source>
</evidence>
<evidence type="ECO:0000256" key="5">
    <source>
        <dbReference type="ARBA" id="ARBA00022723"/>
    </source>
</evidence>
<keyword evidence="18" id="KW-1185">Reference proteome</keyword>
<evidence type="ECO:0000256" key="9">
    <source>
        <dbReference type="ARBA" id="ARBA00022989"/>
    </source>
</evidence>
<evidence type="ECO:0000313" key="17">
    <source>
        <dbReference type="EMBL" id="QDH13421.1"/>
    </source>
</evidence>
<proteinExistence type="predicted"/>
<dbReference type="Proteomes" id="UP000318709">
    <property type="component" value="Chromosome"/>
</dbReference>
<dbReference type="GO" id="GO:0080132">
    <property type="term" value="F:fatty acid 2-hydroxylase activity"/>
    <property type="evidence" value="ECO:0007669"/>
    <property type="project" value="InterPro"/>
</dbReference>
<gene>
    <name evidence="17" type="ORF">E3E12_03490</name>
</gene>
<keyword evidence="12 15" id="KW-0472">Membrane</keyword>
<evidence type="ECO:0000256" key="13">
    <source>
        <dbReference type="ARBA" id="ARBA00023160"/>
    </source>
</evidence>
<evidence type="ECO:0000256" key="11">
    <source>
        <dbReference type="ARBA" id="ARBA00023098"/>
    </source>
</evidence>
<keyword evidence="4 15" id="KW-0812">Transmembrane</keyword>
<evidence type="ECO:0000256" key="10">
    <source>
        <dbReference type="ARBA" id="ARBA00023002"/>
    </source>
</evidence>
<dbReference type="GO" id="GO:0005506">
    <property type="term" value="F:iron ion binding"/>
    <property type="evidence" value="ECO:0007669"/>
    <property type="project" value="InterPro"/>
</dbReference>
<keyword evidence="3" id="KW-0444">Lipid biosynthesis</keyword>
<sequence>MSLFGPKLSRHAPPVQIFQARWLERLTYMSFRVWIVFWGLMMVGTWTFCLVTVPFLPLLGWALVGMGAWLVTEYVCHRWPFHFKTEIPALKRMVYIIHGNHHVQPRHPLRTLMPLVVSIPFGLGVAGVCAWIGGEAGKGMFAGFLSGYFMYDAVHYGTHNWPMEKGWAAFLRRHHAVHHYAEQNTNFHISFPVMDYLLGSDFTRWRKRQHKLEKSAAQTPNRLAQSGSGLPSP</sequence>
<reference evidence="17 18" key="1">
    <citation type="submission" date="2019-03" db="EMBL/GenBank/DDBJ databases">
        <title>The complete genome sequence of Swingsia_sp. F3b2 LMG30590(T).</title>
        <authorList>
            <person name="Chua K.-O."/>
            <person name="Chan K.-G."/>
            <person name="See-Too W.-S."/>
        </authorList>
    </citation>
    <scope>NUCLEOTIDE SEQUENCE [LARGE SCALE GENOMIC DNA]</scope>
    <source>
        <strain evidence="17 18">F3b2</strain>
    </source>
</reference>
<feature type="region of interest" description="Disordered" evidence="14">
    <location>
        <begin position="213"/>
        <end position="233"/>
    </location>
</feature>
<keyword evidence="9 15" id="KW-1133">Transmembrane helix</keyword>
<evidence type="ECO:0000256" key="4">
    <source>
        <dbReference type="ARBA" id="ARBA00022692"/>
    </source>
</evidence>
<evidence type="ECO:0000256" key="2">
    <source>
        <dbReference type="ARBA" id="ARBA00004477"/>
    </source>
</evidence>
<keyword evidence="13" id="KW-0275">Fatty acid biosynthesis</keyword>
<comment type="cofactor">
    <cofactor evidence="1">
        <name>Zn(2+)</name>
        <dbReference type="ChEBI" id="CHEBI:29105"/>
    </cofactor>
</comment>
<keyword evidence="8" id="KW-0862">Zinc</keyword>
<keyword evidence="5" id="KW-0479">Metal-binding</keyword>
<organism evidence="17 18">
    <name type="scientific">Formicincola oecophyllae</name>
    <dbReference type="NCBI Taxonomy" id="2558361"/>
    <lineage>
        <taxon>Bacteria</taxon>
        <taxon>Pseudomonadati</taxon>
        <taxon>Pseudomonadota</taxon>
        <taxon>Alphaproteobacteria</taxon>
        <taxon>Acetobacterales</taxon>
        <taxon>Acetobacteraceae</taxon>
        <taxon>Formicincola</taxon>
    </lineage>
</organism>
<evidence type="ECO:0000256" key="14">
    <source>
        <dbReference type="SAM" id="MobiDB-lite"/>
    </source>
</evidence>
<dbReference type="RefSeq" id="WP_141443085.1">
    <property type="nucleotide sequence ID" value="NZ_CP038231.1"/>
</dbReference>
<evidence type="ECO:0000256" key="12">
    <source>
        <dbReference type="ARBA" id="ARBA00023136"/>
    </source>
</evidence>
<evidence type="ECO:0000313" key="18">
    <source>
        <dbReference type="Proteomes" id="UP000318709"/>
    </source>
</evidence>
<dbReference type="AlphaFoldDB" id="A0A4Y6UAK4"/>
<protein>
    <recommendedName>
        <fullName evidence="16">Fatty acid hydroxylase domain-containing protein</fullName>
    </recommendedName>
</protein>
<feature type="domain" description="Fatty acid hydroxylase" evidence="16">
    <location>
        <begin position="63"/>
        <end position="200"/>
    </location>
</feature>
<dbReference type="InterPro" id="IPR006694">
    <property type="entry name" value="Fatty_acid_hydroxylase"/>
</dbReference>
<evidence type="ECO:0000256" key="7">
    <source>
        <dbReference type="ARBA" id="ARBA00022832"/>
    </source>
</evidence>
<dbReference type="PANTHER" id="PTHR12863">
    <property type="entry name" value="FATTY ACID HYDROXYLASE"/>
    <property type="match status" value="1"/>
</dbReference>
<keyword evidence="11" id="KW-0443">Lipid metabolism</keyword>
<evidence type="ECO:0000259" key="16">
    <source>
        <dbReference type="Pfam" id="PF04116"/>
    </source>
</evidence>
<dbReference type="Pfam" id="PF04116">
    <property type="entry name" value="FA_hydroxylase"/>
    <property type="match status" value="1"/>
</dbReference>
<feature type="compositionally biased region" description="Polar residues" evidence="14">
    <location>
        <begin position="216"/>
        <end position="233"/>
    </location>
</feature>
<accession>A0A4Y6UAK4</accession>
<feature type="transmembrane region" description="Helical" evidence="15">
    <location>
        <begin position="112"/>
        <end position="133"/>
    </location>
</feature>
<dbReference type="InterPro" id="IPR014430">
    <property type="entry name" value="Scs7"/>
</dbReference>
<evidence type="ECO:0000256" key="1">
    <source>
        <dbReference type="ARBA" id="ARBA00001947"/>
    </source>
</evidence>
<evidence type="ECO:0000256" key="3">
    <source>
        <dbReference type="ARBA" id="ARBA00022516"/>
    </source>
</evidence>
<dbReference type="GO" id="GO:0006633">
    <property type="term" value="P:fatty acid biosynthetic process"/>
    <property type="evidence" value="ECO:0007669"/>
    <property type="project" value="UniProtKB-KW"/>
</dbReference>
<dbReference type="EMBL" id="CP038231">
    <property type="protein sequence ID" value="QDH13421.1"/>
    <property type="molecule type" value="Genomic_DNA"/>
</dbReference>
<feature type="transmembrane region" description="Helical" evidence="15">
    <location>
        <begin position="31"/>
        <end position="53"/>
    </location>
</feature>
<dbReference type="PANTHER" id="PTHR12863:SF1">
    <property type="entry name" value="FATTY ACID 2-HYDROXYLASE"/>
    <property type="match status" value="1"/>
</dbReference>